<keyword evidence="1" id="KW-1133">Transmembrane helix</keyword>
<keyword evidence="1" id="KW-0472">Membrane</keyword>
<evidence type="ECO:0000256" key="1">
    <source>
        <dbReference type="SAM" id="Phobius"/>
    </source>
</evidence>
<feature type="transmembrane region" description="Helical" evidence="1">
    <location>
        <begin position="12"/>
        <end position="30"/>
    </location>
</feature>
<proteinExistence type="predicted"/>
<evidence type="ECO:0000313" key="2">
    <source>
        <dbReference type="EMBL" id="QAB19266.1"/>
    </source>
</evidence>
<dbReference type="Proteomes" id="UP000285768">
    <property type="component" value="Chromosome"/>
</dbReference>
<name>A0ABX5QJI8_9MICO</name>
<reference evidence="2 3" key="1">
    <citation type="submission" date="2019-01" db="EMBL/GenBank/DDBJ databases">
        <title>Leucobacter muris sp. nov. isolated from the nose of a laboratory mouse.</title>
        <authorList>
            <person name="Benga L."/>
            <person name="Sproeer C."/>
            <person name="Schumann P."/>
            <person name="Verbarg S."/>
            <person name="Bunk B."/>
            <person name="Engelhardt E."/>
            <person name="Benten P.M."/>
            <person name="Sager M."/>
        </authorList>
    </citation>
    <scope>NUCLEOTIDE SEQUENCE [LARGE SCALE GENOMIC DNA]</scope>
    <source>
        <strain evidence="2 3">DSM 101948</strain>
    </source>
</reference>
<accession>A0ABX5QJI8</accession>
<keyword evidence="3" id="KW-1185">Reference proteome</keyword>
<sequence>MLEDDRGAITAEYAVVIMAAVAFAGLLVAIMRSNEIRTMLVQLVENALGTGG</sequence>
<keyword evidence="1" id="KW-0812">Transmembrane</keyword>
<dbReference type="InterPro" id="IPR025338">
    <property type="entry name" value="DUF4244"/>
</dbReference>
<gene>
    <name evidence="2" type="ORF">Leucomu_11875</name>
</gene>
<evidence type="ECO:0000313" key="3">
    <source>
        <dbReference type="Proteomes" id="UP000285768"/>
    </source>
</evidence>
<organism evidence="2 3">
    <name type="scientific">Leucobacter muris</name>
    <dbReference type="NCBI Taxonomy" id="1935379"/>
    <lineage>
        <taxon>Bacteria</taxon>
        <taxon>Bacillati</taxon>
        <taxon>Actinomycetota</taxon>
        <taxon>Actinomycetes</taxon>
        <taxon>Micrococcales</taxon>
        <taxon>Microbacteriaceae</taxon>
        <taxon>Leucobacter</taxon>
    </lineage>
</organism>
<protein>
    <submittedName>
        <fullName evidence="2">DUF4244 domain-containing protein</fullName>
    </submittedName>
</protein>
<dbReference type="Pfam" id="PF14029">
    <property type="entry name" value="DUF4244"/>
    <property type="match status" value="1"/>
</dbReference>
<dbReference type="EMBL" id="CP035037">
    <property type="protein sequence ID" value="QAB19266.1"/>
    <property type="molecule type" value="Genomic_DNA"/>
</dbReference>